<keyword evidence="1" id="KW-0614">Plasmid</keyword>
<sequence>MLDGKRVLGLPKEIQEVRNAFAAYEAMAHWQPTELDHLLQAHRLLMQRLIDEAGCWRQGGLLLPIG</sequence>
<geneLocation type="plasmid" evidence="1">
    <name>pJF-786</name>
</geneLocation>
<reference evidence="1" key="1">
    <citation type="submission" date="2016-09" db="EMBL/GenBank/DDBJ databases">
        <title>Complete sequence of a GES-5 plasmid from a clinical Enterobacter cloacae isolate in the UK.</title>
        <authorList>
            <person name="Findlay J."/>
            <person name="Hopkins K.L."/>
            <person name="Woodford N."/>
        </authorList>
    </citation>
    <scope>NUCLEOTIDE SEQUENCE</scope>
    <source>
        <strain evidence="1">H140960786</strain>
        <plasmid evidence="1">pJF-786</plasmid>
    </source>
</reference>
<dbReference type="InterPro" id="IPR036597">
    <property type="entry name" value="Fido-like_dom_sf"/>
</dbReference>
<dbReference type="EMBL" id="KX912255">
    <property type="protein sequence ID" value="AQZ19930.1"/>
    <property type="molecule type" value="Genomic_DNA"/>
</dbReference>
<dbReference type="Gene3D" id="1.10.3290.10">
    <property type="entry name" value="Fido-like domain"/>
    <property type="match status" value="1"/>
</dbReference>
<dbReference type="AlphaFoldDB" id="A0A219ZRY9"/>
<protein>
    <recommendedName>
        <fullName evidence="2">Cell filamentation protein Fic</fullName>
    </recommendedName>
</protein>
<accession>A0A219ZRY9</accession>
<organism evidence="1">
    <name type="scientific">Enterobacter cloacae</name>
    <dbReference type="NCBI Taxonomy" id="550"/>
    <lineage>
        <taxon>Bacteria</taxon>
        <taxon>Pseudomonadati</taxon>
        <taxon>Pseudomonadota</taxon>
        <taxon>Gammaproteobacteria</taxon>
        <taxon>Enterobacterales</taxon>
        <taxon>Enterobacteriaceae</taxon>
        <taxon>Enterobacter</taxon>
        <taxon>Enterobacter cloacae complex</taxon>
    </lineage>
</organism>
<evidence type="ECO:0000313" key="1">
    <source>
        <dbReference type="EMBL" id="AQZ19930.1"/>
    </source>
</evidence>
<name>A0A219ZRY9_ENTCL</name>
<evidence type="ECO:0008006" key="2">
    <source>
        <dbReference type="Google" id="ProtNLM"/>
    </source>
</evidence>
<dbReference type="SUPFAM" id="SSF140931">
    <property type="entry name" value="Fic-like"/>
    <property type="match status" value="1"/>
</dbReference>
<proteinExistence type="predicted"/>